<evidence type="ECO:0000256" key="6">
    <source>
        <dbReference type="RuleBase" id="RU003330"/>
    </source>
</evidence>
<dbReference type="PRINTS" id="PR00094">
    <property type="entry name" value="ADENYLTKNASE"/>
</dbReference>
<dbReference type="UniPathway" id="UPA00588">
    <property type="reaction ID" value="UER00649"/>
</dbReference>
<comment type="caution">
    <text evidence="8">The sequence shown here is derived from an EMBL/GenBank/DDBJ whole genome shotgun (WGS) entry which is preliminary data.</text>
</comment>
<evidence type="ECO:0000256" key="7">
    <source>
        <dbReference type="RuleBase" id="RU003331"/>
    </source>
</evidence>
<dbReference type="HAMAP" id="MF_00235">
    <property type="entry name" value="Adenylate_kinase_Adk"/>
    <property type="match status" value="1"/>
</dbReference>
<dbReference type="NCBIfam" id="NF011104">
    <property type="entry name" value="PRK14531.1"/>
    <property type="match status" value="1"/>
</dbReference>
<dbReference type="Pfam" id="PF00406">
    <property type="entry name" value="ADK"/>
    <property type="match status" value="1"/>
</dbReference>
<comment type="pathway">
    <text evidence="5">Purine metabolism; AMP biosynthesis via salvage pathway; AMP from ADP: step 1/1.</text>
</comment>
<proteinExistence type="inferred from homology"/>
<dbReference type="GO" id="GO:0005737">
    <property type="term" value="C:cytoplasm"/>
    <property type="evidence" value="ECO:0007669"/>
    <property type="project" value="UniProtKB-SubCell"/>
</dbReference>
<comment type="similarity">
    <text evidence="5 6">Belongs to the adenylate kinase family.</text>
</comment>
<dbReference type="Gene3D" id="3.40.50.300">
    <property type="entry name" value="P-loop containing nucleotide triphosphate hydrolases"/>
    <property type="match status" value="1"/>
</dbReference>
<dbReference type="NCBIfam" id="NF011100">
    <property type="entry name" value="PRK14527.1"/>
    <property type="match status" value="1"/>
</dbReference>
<evidence type="ECO:0000256" key="5">
    <source>
        <dbReference type="HAMAP-Rule" id="MF_00235"/>
    </source>
</evidence>
<dbReference type="PANTHER" id="PTHR23359">
    <property type="entry name" value="NUCLEOTIDE KINASE"/>
    <property type="match status" value="1"/>
</dbReference>
<dbReference type="GO" id="GO:0004017">
    <property type="term" value="F:AMP kinase activity"/>
    <property type="evidence" value="ECO:0007669"/>
    <property type="project" value="UniProtKB-UniRule"/>
</dbReference>
<dbReference type="NCBIfam" id="NF001381">
    <property type="entry name" value="PRK00279.1-3"/>
    <property type="match status" value="1"/>
</dbReference>
<dbReference type="CDD" id="cd01428">
    <property type="entry name" value="ADK"/>
    <property type="match status" value="1"/>
</dbReference>
<keyword evidence="5" id="KW-0963">Cytoplasm</keyword>
<name>A0A4U5TTA4_9FLAO</name>
<feature type="binding site" evidence="5">
    <location>
        <position position="146"/>
    </location>
    <ligand>
        <name>AMP</name>
        <dbReference type="ChEBI" id="CHEBI:456215"/>
    </ligand>
</feature>
<dbReference type="RefSeq" id="WP_138931297.1">
    <property type="nucleotide sequence ID" value="NZ_SWMU01000001.1"/>
</dbReference>
<comment type="domain">
    <text evidence="5">Consists of three domains, a large central CORE domain and two small peripheral domains, NMPbind and LID, which undergo movements during catalysis. The LID domain closes over the site of phosphoryl transfer upon ATP binding. Assembling and dissambling the active center during each catalytic cycle provides an effective means to prevent ATP hydrolysis.</text>
</comment>
<dbReference type="EC" id="2.7.4.3" evidence="5 7"/>
<feature type="region of interest" description="NMP" evidence="5">
    <location>
        <begin position="31"/>
        <end position="60"/>
    </location>
</feature>
<keyword evidence="9" id="KW-1185">Reference proteome</keyword>
<comment type="caution">
    <text evidence="5">Lacks conserved residue(s) required for the propagation of feature annotation.</text>
</comment>
<feature type="binding site" evidence="5">
    <location>
        <position position="134"/>
    </location>
    <ligand>
        <name>AMP</name>
        <dbReference type="ChEBI" id="CHEBI:456215"/>
    </ligand>
</feature>
<accession>A0A4U5TTA4</accession>
<keyword evidence="2 5" id="KW-0545">Nucleotide biosynthesis</keyword>
<dbReference type="GO" id="GO:0044209">
    <property type="term" value="P:AMP salvage"/>
    <property type="evidence" value="ECO:0007669"/>
    <property type="project" value="UniProtKB-UniRule"/>
</dbReference>
<evidence type="ECO:0000256" key="3">
    <source>
        <dbReference type="ARBA" id="ARBA00022741"/>
    </source>
</evidence>
<dbReference type="GO" id="GO:0005524">
    <property type="term" value="F:ATP binding"/>
    <property type="evidence" value="ECO:0007669"/>
    <property type="project" value="UniProtKB-UniRule"/>
</dbReference>
<feature type="binding site" evidence="5">
    <location>
        <begin position="58"/>
        <end position="60"/>
    </location>
    <ligand>
        <name>AMP</name>
        <dbReference type="ChEBI" id="CHEBI:456215"/>
    </ligand>
</feature>
<dbReference type="SUPFAM" id="SSF52540">
    <property type="entry name" value="P-loop containing nucleoside triphosphate hydrolases"/>
    <property type="match status" value="1"/>
</dbReference>
<protein>
    <recommendedName>
        <fullName evidence="5 7">Adenylate kinase</fullName>
        <shortName evidence="5">AK</shortName>
        <ecNumber evidence="5 7">2.7.4.3</ecNumber>
    </recommendedName>
    <alternativeName>
        <fullName evidence="5">ATP-AMP transphosphorylase</fullName>
    </alternativeName>
    <alternativeName>
        <fullName evidence="5">ATP:AMP phosphotransferase</fullName>
    </alternativeName>
    <alternativeName>
        <fullName evidence="5">Adenylate monophosphate kinase</fullName>
    </alternativeName>
</protein>
<keyword evidence="4 5" id="KW-0418">Kinase</keyword>
<comment type="catalytic activity">
    <reaction evidence="5 7">
        <text>AMP + ATP = 2 ADP</text>
        <dbReference type="Rhea" id="RHEA:12973"/>
        <dbReference type="ChEBI" id="CHEBI:30616"/>
        <dbReference type="ChEBI" id="CHEBI:456215"/>
        <dbReference type="ChEBI" id="CHEBI:456216"/>
        <dbReference type="EC" id="2.7.4.3"/>
    </reaction>
</comment>
<feature type="binding site" evidence="5">
    <location>
        <position position="174"/>
    </location>
    <ligand>
        <name>ATP</name>
        <dbReference type="ChEBI" id="CHEBI:30616"/>
    </ligand>
</feature>
<comment type="subcellular location">
    <subcellularLocation>
        <location evidence="5 7">Cytoplasm</location>
    </subcellularLocation>
</comment>
<evidence type="ECO:0000313" key="8">
    <source>
        <dbReference type="EMBL" id="TKS57597.1"/>
    </source>
</evidence>
<keyword evidence="3 5" id="KW-0547">Nucleotide-binding</keyword>
<dbReference type="Proteomes" id="UP000306552">
    <property type="component" value="Unassembled WGS sequence"/>
</dbReference>
<evidence type="ECO:0000256" key="1">
    <source>
        <dbReference type="ARBA" id="ARBA00022679"/>
    </source>
</evidence>
<dbReference type="AlphaFoldDB" id="A0A4U5TTA4"/>
<dbReference type="InterPro" id="IPR027417">
    <property type="entry name" value="P-loop_NTPase"/>
</dbReference>
<reference evidence="8 9" key="1">
    <citation type="submission" date="2019-04" db="EMBL/GenBank/DDBJ databases">
        <title>Psychroflexus halotolerans sp. nov., isolated from a marine solar saltern.</title>
        <authorList>
            <person name="Feng X."/>
        </authorList>
    </citation>
    <scope>NUCLEOTIDE SEQUENCE [LARGE SCALE GENOMIC DNA]</scope>
    <source>
        <strain evidence="8 9">WDS2C27</strain>
    </source>
</reference>
<feature type="binding site" evidence="5">
    <location>
        <position position="93"/>
    </location>
    <ligand>
        <name>AMP</name>
        <dbReference type="ChEBI" id="CHEBI:456215"/>
    </ligand>
</feature>
<feature type="binding site" evidence="5">
    <location>
        <position position="128"/>
    </location>
    <ligand>
        <name>ATP</name>
        <dbReference type="ChEBI" id="CHEBI:30616"/>
    </ligand>
</feature>
<comment type="subunit">
    <text evidence="5 7">Monomer.</text>
</comment>
<organism evidence="8 9">
    <name type="scientific">Mesohalobacter halotolerans</name>
    <dbReference type="NCBI Taxonomy" id="1883405"/>
    <lineage>
        <taxon>Bacteria</taxon>
        <taxon>Pseudomonadati</taxon>
        <taxon>Bacteroidota</taxon>
        <taxon>Flavobacteriia</taxon>
        <taxon>Flavobacteriales</taxon>
        <taxon>Flavobacteriaceae</taxon>
        <taxon>Mesohalobacter</taxon>
    </lineage>
</organism>
<comment type="function">
    <text evidence="5">Catalyzes the reversible transfer of the terminal phosphate group between ATP and AMP. Plays an important role in cellular energy homeostasis and in adenine nucleotide metabolism.</text>
</comment>
<keyword evidence="1 5" id="KW-0808">Transferase</keyword>
<feature type="binding site" evidence="5">
    <location>
        <begin position="86"/>
        <end position="89"/>
    </location>
    <ligand>
        <name>AMP</name>
        <dbReference type="ChEBI" id="CHEBI:456215"/>
    </ligand>
</feature>
<dbReference type="InterPro" id="IPR000850">
    <property type="entry name" value="Adenylat/UMP-CMP_kin"/>
</dbReference>
<sequence length="190" mass="21342">MTNIVLFGPPGAGKGTQADILKKTYNLIHLSTGDMFRYNIKNKTDLGQLAQSYTDNGKLVPDEVTIKMLNAEVDKHLPCNGFIFDGFPRTEAQAQSLDQLMTKKSTQIDAMIALEVDDEVLVKRLLERGKTSGRPDDANENVIRNRIKVYYDETAILKSYYQKKDKYYGVDGVGSIDEITTRISKVIDDL</sequence>
<feature type="binding site" evidence="5">
    <location>
        <position position="32"/>
    </location>
    <ligand>
        <name>AMP</name>
        <dbReference type="ChEBI" id="CHEBI:456215"/>
    </ligand>
</feature>
<dbReference type="InterPro" id="IPR033690">
    <property type="entry name" value="Adenylat_kinase_CS"/>
</dbReference>
<feature type="binding site" evidence="5">
    <location>
        <position position="37"/>
    </location>
    <ligand>
        <name>AMP</name>
        <dbReference type="ChEBI" id="CHEBI:456215"/>
    </ligand>
</feature>
<dbReference type="PROSITE" id="PS00113">
    <property type="entry name" value="ADENYLATE_KINASE"/>
    <property type="match status" value="1"/>
</dbReference>
<keyword evidence="5 7" id="KW-0067">ATP-binding</keyword>
<feature type="binding site" evidence="5">
    <location>
        <begin position="11"/>
        <end position="16"/>
    </location>
    <ligand>
        <name>ATP</name>
        <dbReference type="ChEBI" id="CHEBI:30616"/>
    </ligand>
</feature>
<dbReference type="OrthoDB" id="9805030at2"/>
<dbReference type="NCBIfam" id="NF011105">
    <property type="entry name" value="PRK14532.1"/>
    <property type="match status" value="1"/>
</dbReference>
<dbReference type="EMBL" id="SWMU01000001">
    <property type="protein sequence ID" value="TKS57597.1"/>
    <property type="molecule type" value="Genomic_DNA"/>
</dbReference>
<gene>
    <name evidence="5" type="primary">adk</name>
    <name evidence="8" type="ORF">FCN74_04040</name>
</gene>
<evidence type="ECO:0000313" key="9">
    <source>
        <dbReference type="Proteomes" id="UP000306552"/>
    </source>
</evidence>
<evidence type="ECO:0000256" key="2">
    <source>
        <dbReference type="ARBA" id="ARBA00022727"/>
    </source>
</evidence>
<evidence type="ECO:0000256" key="4">
    <source>
        <dbReference type="ARBA" id="ARBA00022777"/>
    </source>
</evidence>